<accession>A0A080M936</accession>
<name>A0A080M936_9PROT</name>
<reference evidence="2 3" key="1">
    <citation type="submission" date="2014-02" db="EMBL/GenBank/DDBJ databases">
        <title>Expanding our view of genomic diversity in Candidatus Accumulibacter clades.</title>
        <authorList>
            <person name="Skennerton C.T."/>
            <person name="Barr J.J."/>
            <person name="Slater F.R."/>
            <person name="Bond P.L."/>
            <person name="Tyson G.W."/>
        </authorList>
    </citation>
    <scope>NUCLEOTIDE SEQUENCE [LARGE SCALE GENOMIC DNA]</scope>
    <source>
        <strain evidence="3">BA-91</strain>
    </source>
</reference>
<dbReference type="EMBL" id="JDVG02000195">
    <property type="protein sequence ID" value="KFB73604.1"/>
    <property type="molecule type" value="Genomic_DNA"/>
</dbReference>
<dbReference type="AlphaFoldDB" id="A0A080M936"/>
<sequence>MQEGVYEQQGGKGQYGLCIFAEKHPLMQRHQSENAERRQAPVVAAWKDLMDEDEPAAGQHDHGGQGERQDQFRKLFLVQRRDQHDQQHVANAQRDQDAHHTAHPIPEHADVGADAGENEDRAEIGE</sequence>
<feature type="compositionally biased region" description="Basic and acidic residues" evidence="1">
    <location>
        <begin position="59"/>
        <end position="87"/>
    </location>
</feature>
<feature type="region of interest" description="Disordered" evidence="1">
    <location>
        <begin position="49"/>
        <end position="126"/>
    </location>
</feature>
<feature type="compositionally biased region" description="Basic and acidic residues" evidence="1">
    <location>
        <begin position="94"/>
        <end position="111"/>
    </location>
</feature>
<protein>
    <submittedName>
        <fullName evidence="2">Uncharacterized protein</fullName>
    </submittedName>
</protein>
<evidence type="ECO:0000256" key="1">
    <source>
        <dbReference type="SAM" id="MobiDB-lite"/>
    </source>
</evidence>
<gene>
    <name evidence="2" type="ORF">AW09_001139</name>
</gene>
<comment type="caution">
    <text evidence="2">The sequence shown here is derived from an EMBL/GenBank/DDBJ whole genome shotgun (WGS) entry which is preliminary data.</text>
</comment>
<dbReference type="Proteomes" id="UP000020077">
    <property type="component" value="Unassembled WGS sequence"/>
</dbReference>
<organism evidence="2 3">
    <name type="scientific">Candidatus Accumulibacter phosphatis</name>
    <dbReference type="NCBI Taxonomy" id="327160"/>
    <lineage>
        <taxon>Bacteria</taxon>
        <taxon>Pseudomonadati</taxon>
        <taxon>Pseudomonadota</taxon>
        <taxon>Betaproteobacteria</taxon>
        <taxon>Candidatus Accumulibacter</taxon>
    </lineage>
</organism>
<proteinExistence type="predicted"/>
<evidence type="ECO:0000313" key="3">
    <source>
        <dbReference type="Proteomes" id="UP000020077"/>
    </source>
</evidence>
<evidence type="ECO:0000313" key="2">
    <source>
        <dbReference type="EMBL" id="KFB73604.1"/>
    </source>
</evidence>